<keyword evidence="7" id="KW-0418">Kinase</keyword>
<accession>A0A0B4PLH8</accession>
<dbReference type="GO" id="GO:0016301">
    <property type="term" value="F:kinase activity"/>
    <property type="evidence" value="ECO:0007669"/>
    <property type="project" value="UniProtKB-KW"/>
</dbReference>
<dbReference type="SUPFAM" id="SSF90209">
    <property type="entry name" value="Ran binding protein zinc finger-like"/>
    <property type="match status" value="1"/>
</dbReference>
<dbReference type="PROSITE" id="PS50199">
    <property type="entry name" value="ZF_RANBP2_2"/>
    <property type="match status" value="1"/>
</dbReference>
<reference evidence="7" key="1">
    <citation type="submission" date="2013-11" db="EMBL/GenBank/DDBJ databases">
        <title>The lack of a conserved IMD pathway in ticks brings new insights into invertebrate immune signaling pathways.</title>
        <authorList>
            <person name="Peixoto J.C."/>
            <person name="Rosa R.D."/>
            <person name="Mesquita R.D."/>
            <person name="Braz G.R."/>
            <person name="Kalil S.P."/>
            <person name="Pohl P.C."/>
            <person name="Fogaca A.C."/>
            <person name="Daffre S."/>
        </authorList>
    </citation>
    <scope>NUCLEOTIDE SEQUENCE</scope>
</reference>
<dbReference type="PROSITE" id="PS01358">
    <property type="entry name" value="ZF_RANBP2_1"/>
    <property type="match status" value="1"/>
</dbReference>
<evidence type="ECO:0000313" key="7">
    <source>
        <dbReference type="EMBL" id="AIT40199.1"/>
    </source>
</evidence>
<dbReference type="PANTHER" id="PTHR46253">
    <property type="entry name" value="TGF-BETA-ACTIVATED KINASE 1 AND MAP3K7-BINDING PROTEIN TAB"/>
    <property type="match status" value="1"/>
</dbReference>
<keyword evidence="1" id="KW-0479">Metal-binding</keyword>
<proteinExistence type="evidence at transcript level"/>
<evidence type="ECO:0000256" key="1">
    <source>
        <dbReference type="ARBA" id="ARBA00022723"/>
    </source>
</evidence>
<dbReference type="Gene3D" id="2.30.30.380">
    <property type="entry name" value="Zn-finger domain of Sec23/24"/>
    <property type="match status" value="1"/>
</dbReference>
<name>A0A0B4PLH8_RHIMP</name>
<evidence type="ECO:0000259" key="6">
    <source>
        <dbReference type="PROSITE" id="PS50199"/>
    </source>
</evidence>
<evidence type="ECO:0000313" key="8">
    <source>
        <dbReference type="EMBL" id="NOV36674.1"/>
    </source>
</evidence>
<dbReference type="EMBL" id="GHWJ01003937">
    <property type="protein sequence ID" value="NOV36674.1"/>
    <property type="molecule type" value="Transcribed_RNA"/>
</dbReference>
<feature type="region of interest" description="Disordered" evidence="5">
    <location>
        <begin position="324"/>
        <end position="345"/>
    </location>
</feature>
<keyword evidence="7" id="KW-0808">Transferase</keyword>
<keyword evidence="3" id="KW-0862">Zinc</keyword>
<sequence length="381" mass="43252">MAMCSVPPVHQDLYNDMRAQFPELPDTVIQSYVQLYPRNRAECIEHLTRASQDQLYSQFDPEEELSINREGARLPASRVFELLEPPFPVDRDLPPPYPGVLTPVTPTTPTSPHSPHSLRTPHSPSPSLQQHHRSPQATQQTPPYFPPPRPGQPPARMDYRPQFPAGVSATSLYGPAWPQPGAIDSPMNRLHHSPPVLDDMIQALLTHQRQRFELLQRMYAQQMQLLQQLRTQVESKEVSLMSKQLADVTPSQLEELKTLQRRNRALNVECHCLLSEVDLYARGEVPVGATDDHFYQRLNPGQTVHQTVHHPVPPPSYRPILSPPRVFQSNTPSPRTNSILSEDEENQEDNRWKCSKCTFLNHPALEACELCEMPKAPSSDV</sequence>
<organism evidence="7">
    <name type="scientific">Rhipicephalus microplus</name>
    <name type="common">Cattle tick</name>
    <name type="synonym">Boophilus microplus</name>
    <dbReference type="NCBI Taxonomy" id="6941"/>
    <lineage>
        <taxon>Eukaryota</taxon>
        <taxon>Metazoa</taxon>
        <taxon>Ecdysozoa</taxon>
        <taxon>Arthropoda</taxon>
        <taxon>Chelicerata</taxon>
        <taxon>Arachnida</taxon>
        <taxon>Acari</taxon>
        <taxon>Parasitiformes</taxon>
        <taxon>Ixodida</taxon>
        <taxon>Ixodoidea</taxon>
        <taxon>Ixodidae</taxon>
        <taxon>Rhipicephalinae</taxon>
        <taxon>Rhipicephalus</taxon>
        <taxon>Boophilus</taxon>
    </lineage>
</organism>
<dbReference type="PANTHER" id="PTHR46253:SF1">
    <property type="entry name" value="TAB2"/>
    <property type="match status" value="1"/>
</dbReference>
<feature type="region of interest" description="Disordered" evidence="5">
    <location>
        <begin position="87"/>
        <end position="157"/>
    </location>
</feature>
<evidence type="ECO:0000256" key="3">
    <source>
        <dbReference type="ARBA" id="ARBA00022833"/>
    </source>
</evidence>
<dbReference type="InterPro" id="IPR036443">
    <property type="entry name" value="Znf_RanBP2_sf"/>
</dbReference>
<protein>
    <submittedName>
        <fullName evidence="7 8">TGF-beta-activated kinase 1and M3K7-binding protein 2</fullName>
    </submittedName>
</protein>
<feature type="compositionally biased region" description="Polar residues" evidence="5">
    <location>
        <begin position="327"/>
        <end position="340"/>
    </location>
</feature>
<keyword evidence="2 4" id="KW-0863">Zinc-finger</keyword>
<dbReference type="Gene3D" id="1.10.8.10">
    <property type="entry name" value="DNA helicase RuvA subunit, C-terminal domain"/>
    <property type="match status" value="1"/>
</dbReference>
<dbReference type="InterPro" id="IPR001876">
    <property type="entry name" value="Znf_RanBP2"/>
</dbReference>
<dbReference type="GO" id="GO:0008270">
    <property type="term" value="F:zinc ion binding"/>
    <property type="evidence" value="ECO:0007669"/>
    <property type="project" value="UniProtKB-KW"/>
</dbReference>
<evidence type="ECO:0000256" key="5">
    <source>
        <dbReference type="SAM" id="MobiDB-lite"/>
    </source>
</evidence>
<evidence type="ECO:0000256" key="2">
    <source>
        <dbReference type="ARBA" id="ARBA00022771"/>
    </source>
</evidence>
<feature type="compositionally biased region" description="Pro residues" evidence="5">
    <location>
        <begin position="143"/>
        <end position="153"/>
    </location>
</feature>
<dbReference type="VEuPathDB" id="VectorBase:LOC119174383"/>
<reference evidence="8" key="2">
    <citation type="submission" date="2019-09" db="EMBL/GenBank/DDBJ databases">
        <title>Organ-specific transcriptomic study of the physiology of the cattle tick, Rhipicephalus microplus.</title>
        <authorList>
            <person name="Tirloni L."/>
            <person name="Braz G."/>
            <person name="Gandara A.C.P."/>
            <person name="Sabadin G.A."/>
            <person name="da Silva R.M."/>
            <person name="Guizzo M.G."/>
            <person name="Machado J.A."/>
            <person name="Costa E.P."/>
            <person name="Gomes H.F."/>
            <person name="Moraes J."/>
            <person name="Mota M.B.S."/>
            <person name="Mesquita R.D."/>
            <person name="Alvarenga P.H."/>
            <person name="Alves F."/>
            <person name="Seixas A."/>
            <person name="da Fonseca R.N."/>
            <person name="Fogaca A."/>
            <person name="Logullo C."/>
            <person name="Tanaka A."/>
            <person name="Daffre S."/>
            <person name="Termignoni C."/>
            <person name="Vaz I.S.Jr."/>
            <person name="Oliveira P.L."/>
            <person name="Ribeiro J.M."/>
        </authorList>
    </citation>
    <scope>NUCLEOTIDE SEQUENCE</scope>
    <source>
        <strain evidence="8">Porto Alegre</strain>
    </source>
</reference>
<gene>
    <name evidence="7" type="primary">TAB2</name>
</gene>
<evidence type="ECO:0000256" key="4">
    <source>
        <dbReference type="PROSITE-ProRule" id="PRU00322"/>
    </source>
</evidence>
<dbReference type="SMART" id="SM00547">
    <property type="entry name" value="ZnF_RBZ"/>
    <property type="match status" value="1"/>
</dbReference>
<dbReference type="AlphaFoldDB" id="A0A0B4PLH8"/>
<feature type="compositionally biased region" description="Low complexity" evidence="5">
    <location>
        <begin position="99"/>
        <end position="128"/>
    </location>
</feature>
<feature type="domain" description="RanBP2-type" evidence="6">
    <location>
        <begin position="348"/>
        <end position="377"/>
    </location>
</feature>
<dbReference type="OrthoDB" id="6367910at2759"/>
<dbReference type="EMBL" id="KF828757">
    <property type="protein sequence ID" value="AIT40199.1"/>
    <property type="molecule type" value="mRNA"/>
</dbReference>